<evidence type="ECO:0000313" key="5">
    <source>
        <dbReference type="EMBL" id="KAF2883124.1"/>
    </source>
</evidence>
<dbReference type="PROSITE" id="PS50294">
    <property type="entry name" value="WD_REPEATS_REGION"/>
    <property type="match status" value="2"/>
</dbReference>
<keyword evidence="3" id="KW-0677">Repeat</keyword>
<dbReference type="Gene3D" id="2.130.10.10">
    <property type="entry name" value="YVTN repeat-like/Quinoprotein amine dehydrogenase"/>
    <property type="match status" value="1"/>
</dbReference>
<evidence type="ECO:0000256" key="4">
    <source>
        <dbReference type="PROSITE-ProRule" id="PRU00221"/>
    </source>
</evidence>
<dbReference type="PANTHER" id="PTHR14588:SF2">
    <property type="entry name" value="DDB1- AND CUL4-ASSOCIATED FACTOR 10"/>
    <property type="match status" value="1"/>
</dbReference>
<dbReference type="SMART" id="SM00320">
    <property type="entry name" value="WD40"/>
    <property type="match status" value="4"/>
</dbReference>
<dbReference type="PROSITE" id="PS00678">
    <property type="entry name" value="WD_REPEATS_1"/>
    <property type="match status" value="1"/>
</dbReference>
<accession>A0A8K0G289</accession>
<dbReference type="EMBL" id="VTPC01090557">
    <property type="protein sequence ID" value="KAF2883124.1"/>
    <property type="molecule type" value="Genomic_DNA"/>
</dbReference>
<dbReference type="Proteomes" id="UP000801492">
    <property type="component" value="Unassembled WGS sequence"/>
</dbReference>
<dbReference type="OrthoDB" id="20669at2759"/>
<feature type="repeat" description="WD" evidence="4">
    <location>
        <begin position="98"/>
        <end position="138"/>
    </location>
</feature>
<dbReference type="InterPro" id="IPR001680">
    <property type="entry name" value="WD40_rpt"/>
</dbReference>
<comment type="caution">
    <text evidence="5">The sequence shown here is derived from an EMBL/GenBank/DDBJ whole genome shotgun (WGS) entry which is preliminary data.</text>
</comment>
<comment type="similarity">
    <text evidence="1">Belongs to the WD repeat DCAF10 family.</text>
</comment>
<evidence type="ECO:0000256" key="2">
    <source>
        <dbReference type="ARBA" id="ARBA00022574"/>
    </source>
</evidence>
<gene>
    <name evidence="5" type="ORF">ILUMI_23041</name>
</gene>
<proteinExistence type="inferred from homology"/>
<evidence type="ECO:0000313" key="6">
    <source>
        <dbReference type="Proteomes" id="UP000801492"/>
    </source>
</evidence>
<dbReference type="InterPro" id="IPR015943">
    <property type="entry name" value="WD40/YVTN_repeat-like_dom_sf"/>
</dbReference>
<dbReference type="InterPro" id="IPR036322">
    <property type="entry name" value="WD40_repeat_dom_sf"/>
</dbReference>
<sequence>MAKRNSYIPCTLSNYRILEDRMLNIKKNIGHSDEIAKKIYTSMDAYQADIPMHTYTADQGGIFNLEFSLDGRLLVAACEEKSVLIFDASNQRQIKKISDAHSSCVNCIRFLGSNMFATCSDDNTVKVWDTRRLKVAKRTLQGHSNWVKNIEYLERDQIMITSAFDGSIYAWDLKSPTENNLLHNNVFKMNGLMRTKLTPDGSKMVICTTSGYIIIIHDLNLETLSNDVKSFRPNLYRLMQLSGQTFPSVTIFNHLFNQNRKQNRLEFIDDFPNEAEVISSLQIHPMGWCALSRNINAEENEEWTAVHDIQTRDPNDYRDAYRIVDEPAIPDDEDESADEESVNRRPTDIWMGFITNEHLSAYRAQRGPNIPDSIHTTMGIINSGIIGHNAFRRQFRGRNEDENRIMINLPRLTHFAKEKSVGKGYIKELCFSSDGRIICSPFDKGIRLLGFNQHMQELCYCVPTQPKELYTIAEMNNYHPDVVVSCKFNPKHYQMVSGCLGGTIVWYKPIL</sequence>
<dbReference type="InterPro" id="IPR019775">
    <property type="entry name" value="WD40_repeat_CS"/>
</dbReference>
<name>A0A8K0G289_IGNLU</name>
<keyword evidence="6" id="KW-1185">Reference proteome</keyword>
<dbReference type="GO" id="GO:0080008">
    <property type="term" value="C:Cul4-RING E3 ubiquitin ligase complex"/>
    <property type="evidence" value="ECO:0007669"/>
    <property type="project" value="TreeGrafter"/>
</dbReference>
<dbReference type="AlphaFoldDB" id="A0A8K0G289"/>
<organism evidence="5 6">
    <name type="scientific">Ignelater luminosus</name>
    <name type="common">Cucubano</name>
    <name type="synonym">Pyrophorus luminosus</name>
    <dbReference type="NCBI Taxonomy" id="2038154"/>
    <lineage>
        <taxon>Eukaryota</taxon>
        <taxon>Metazoa</taxon>
        <taxon>Ecdysozoa</taxon>
        <taxon>Arthropoda</taxon>
        <taxon>Hexapoda</taxon>
        <taxon>Insecta</taxon>
        <taxon>Pterygota</taxon>
        <taxon>Neoptera</taxon>
        <taxon>Endopterygota</taxon>
        <taxon>Coleoptera</taxon>
        <taxon>Polyphaga</taxon>
        <taxon>Elateriformia</taxon>
        <taxon>Elateroidea</taxon>
        <taxon>Elateridae</taxon>
        <taxon>Agrypninae</taxon>
        <taxon>Pyrophorini</taxon>
        <taxon>Ignelater</taxon>
    </lineage>
</organism>
<dbReference type="Pfam" id="PF00400">
    <property type="entry name" value="WD40"/>
    <property type="match status" value="3"/>
</dbReference>
<evidence type="ECO:0000256" key="3">
    <source>
        <dbReference type="ARBA" id="ARBA00022737"/>
    </source>
</evidence>
<protein>
    <recommendedName>
        <fullName evidence="7">WD repeat-containing protein 55 homolog</fullName>
    </recommendedName>
</protein>
<feature type="repeat" description="WD" evidence="4">
    <location>
        <begin position="140"/>
        <end position="181"/>
    </location>
</feature>
<reference evidence="5" key="1">
    <citation type="submission" date="2019-08" db="EMBL/GenBank/DDBJ databases">
        <title>The genome of the North American firefly Photinus pyralis.</title>
        <authorList>
            <consortium name="Photinus pyralis genome working group"/>
            <person name="Fallon T.R."/>
            <person name="Sander Lower S.E."/>
            <person name="Weng J.-K."/>
        </authorList>
    </citation>
    <scope>NUCLEOTIDE SEQUENCE</scope>
    <source>
        <strain evidence="5">TRF0915ILg1</strain>
        <tissue evidence="5">Whole body</tissue>
    </source>
</reference>
<dbReference type="PANTHER" id="PTHR14588">
    <property type="entry name" value="DDB1- AND CUL4-ASSOCIATED FACTOR 10"/>
    <property type="match status" value="1"/>
</dbReference>
<evidence type="ECO:0008006" key="7">
    <source>
        <dbReference type="Google" id="ProtNLM"/>
    </source>
</evidence>
<dbReference type="InterPro" id="IPR039085">
    <property type="entry name" value="DCA10"/>
</dbReference>
<keyword evidence="2 4" id="KW-0853">WD repeat</keyword>
<evidence type="ECO:0000256" key="1">
    <source>
        <dbReference type="ARBA" id="ARBA00005903"/>
    </source>
</evidence>
<dbReference type="SUPFAM" id="SSF50978">
    <property type="entry name" value="WD40 repeat-like"/>
    <property type="match status" value="1"/>
</dbReference>
<dbReference type="PROSITE" id="PS50082">
    <property type="entry name" value="WD_REPEATS_2"/>
    <property type="match status" value="2"/>
</dbReference>